<comment type="function">
    <text evidence="8">Catalyzes the ATP-dependent amidation of deamido-NAD to form NAD. Uses ammonia as a nitrogen source.</text>
</comment>
<protein>
    <recommendedName>
        <fullName evidence="8 10">NH(3)-dependent NAD(+) synthetase</fullName>
        <ecNumber evidence="8 10">6.3.1.5</ecNumber>
    </recommendedName>
</protein>
<evidence type="ECO:0000256" key="11">
    <source>
        <dbReference type="SAM" id="MobiDB-lite"/>
    </source>
</evidence>
<evidence type="ECO:0000259" key="12">
    <source>
        <dbReference type="Pfam" id="PF02540"/>
    </source>
</evidence>
<reference evidence="13 14" key="1">
    <citation type="submission" date="2018-07" db="EMBL/GenBank/DDBJ databases">
        <title>Complete genome sequence of Spiroplasma alleghenense PLHS-1 (ATCC 51752).</title>
        <authorList>
            <person name="Chou L."/>
            <person name="Lee T.-Y."/>
            <person name="Tsai Y.-M."/>
            <person name="Kuo C.-H."/>
        </authorList>
    </citation>
    <scope>NUCLEOTIDE SEQUENCE [LARGE SCALE GENOMIC DNA]</scope>
    <source>
        <strain evidence="13 14">PLHS-1</strain>
    </source>
</reference>
<comment type="similarity">
    <text evidence="1 8 9">Belongs to the NAD synthetase family.</text>
</comment>
<dbReference type="Proteomes" id="UP000254792">
    <property type="component" value="Chromosome"/>
</dbReference>
<evidence type="ECO:0000313" key="13">
    <source>
        <dbReference type="EMBL" id="AXK51069.1"/>
    </source>
</evidence>
<feature type="region of interest" description="Disordered" evidence="11">
    <location>
        <begin position="221"/>
        <end position="244"/>
    </location>
</feature>
<dbReference type="HAMAP" id="MF_00193">
    <property type="entry name" value="NadE_ammonia_dep"/>
    <property type="match status" value="1"/>
</dbReference>
<feature type="binding site" evidence="8">
    <location>
        <begin position="29"/>
        <end position="36"/>
    </location>
    <ligand>
        <name>ATP</name>
        <dbReference type="ChEBI" id="CHEBI:30616"/>
    </ligand>
</feature>
<dbReference type="GO" id="GO:0008795">
    <property type="term" value="F:NAD+ synthase activity"/>
    <property type="evidence" value="ECO:0007669"/>
    <property type="project" value="UniProtKB-UniRule"/>
</dbReference>
<dbReference type="InterPro" id="IPR003694">
    <property type="entry name" value="NAD_synthase"/>
</dbReference>
<dbReference type="EMBL" id="CP031376">
    <property type="protein sequence ID" value="AXK51069.1"/>
    <property type="molecule type" value="Genomic_DNA"/>
</dbReference>
<accession>A0A345Z390</accession>
<dbReference type="Pfam" id="PF02540">
    <property type="entry name" value="NAD_synthase"/>
    <property type="match status" value="1"/>
</dbReference>
<dbReference type="UniPathway" id="UPA00253">
    <property type="reaction ID" value="UER00333"/>
</dbReference>
<gene>
    <name evidence="8 13" type="primary">nadE</name>
    <name evidence="13" type="ORF">SALLE_v1c03950</name>
</gene>
<feature type="binding site" evidence="8">
    <location>
        <position position="133"/>
    </location>
    <ligand>
        <name>ATP</name>
        <dbReference type="ChEBI" id="CHEBI:30616"/>
    </ligand>
</feature>
<dbReference type="GO" id="GO:0003952">
    <property type="term" value="F:NAD+ synthase (glutamine-hydrolyzing) activity"/>
    <property type="evidence" value="ECO:0007669"/>
    <property type="project" value="InterPro"/>
</dbReference>
<feature type="domain" description="NAD/GMP synthase" evidence="12">
    <location>
        <begin position="9"/>
        <end position="233"/>
    </location>
</feature>
<dbReference type="GO" id="GO:0046872">
    <property type="term" value="F:metal ion binding"/>
    <property type="evidence" value="ECO:0007669"/>
    <property type="project" value="UniProtKB-KW"/>
</dbReference>
<dbReference type="AlphaFoldDB" id="A0A345Z390"/>
<dbReference type="KEGG" id="salx:SALLE_v1c03950"/>
<dbReference type="PANTHER" id="PTHR23090">
    <property type="entry name" value="NH 3 /GLUTAMINE-DEPENDENT NAD + SYNTHETASE"/>
    <property type="match status" value="1"/>
</dbReference>
<feature type="binding site" evidence="8">
    <location>
        <position position="138"/>
    </location>
    <ligand>
        <name>Mg(2+)</name>
        <dbReference type="ChEBI" id="CHEBI:18420"/>
    </ligand>
</feature>
<dbReference type="GO" id="GO:0009435">
    <property type="term" value="P:NAD+ biosynthetic process"/>
    <property type="evidence" value="ECO:0007669"/>
    <property type="project" value="UniProtKB-UniRule"/>
</dbReference>
<dbReference type="OrthoDB" id="9803818at2"/>
<feature type="binding site" description="in other chain" evidence="8">
    <location>
        <position position="146"/>
    </location>
    <ligand>
        <name>deamido-NAD(+)</name>
        <dbReference type="ChEBI" id="CHEBI:58437"/>
        <note>ligand shared between two neighboring subunits</note>
    </ligand>
</feature>
<sequence length="244" mass="27162">MDLKNYKDEIVKFIQEETKRAKADGVIVGVSGGIDSAVVSLLAKEAFPNDYLTVWMPISSSQEDLKCVNELIEEHKLLNVKVDLQPVFASIKEELERTGLKISELALANTKARLRMSSLYGLAQSKNYLVLGTDNAVEWHIGYFTKFGDGGCDLLPLVHLLKGEVGQLGKLLNVPNSIISRPPTASLWEGQTDEKEIGFSYQEIDSYLEGDSSNLDLKKRIDSLHESSDHKRRGANQPKPFKGR</sequence>
<evidence type="ECO:0000256" key="1">
    <source>
        <dbReference type="ARBA" id="ARBA00005859"/>
    </source>
</evidence>
<dbReference type="GO" id="GO:0004359">
    <property type="term" value="F:glutaminase activity"/>
    <property type="evidence" value="ECO:0007669"/>
    <property type="project" value="InterPro"/>
</dbReference>
<dbReference type="PANTHER" id="PTHR23090:SF7">
    <property type="entry name" value="NH(3)-DEPENDENT NAD(+) SYNTHETASE"/>
    <property type="match status" value="1"/>
</dbReference>
<keyword evidence="5 8" id="KW-0067">ATP-binding</keyword>
<keyword evidence="14" id="KW-1185">Reference proteome</keyword>
<dbReference type="Gene3D" id="3.40.50.620">
    <property type="entry name" value="HUPs"/>
    <property type="match status" value="1"/>
</dbReference>
<keyword evidence="6 8" id="KW-0460">Magnesium</keyword>
<dbReference type="RefSeq" id="WP_115557980.1">
    <property type="nucleotide sequence ID" value="NZ_CP031376.1"/>
</dbReference>
<evidence type="ECO:0000313" key="14">
    <source>
        <dbReference type="Proteomes" id="UP000254792"/>
    </source>
</evidence>
<dbReference type="GO" id="GO:0005737">
    <property type="term" value="C:cytoplasm"/>
    <property type="evidence" value="ECO:0007669"/>
    <property type="project" value="InterPro"/>
</dbReference>
<keyword evidence="4 8" id="KW-0547">Nucleotide-binding</keyword>
<feature type="binding site" evidence="8">
    <location>
        <position position="35"/>
    </location>
    <ligand>
        <name>Mg(2+)</name>
        <dbReference type="ChEBI" id="CHEBI:18420"/>
    </ligand>
</feature>
<evidence type="ECO:0000256" key="5">
    <source>
        <dbReference type="ARBA" id="ARBA00022840"/>
    </source>
</evidence>
<comment type="subunit">
    <text evidence="8">Homodimer.</text>
</comment>
<dbReference type="GO" id="GO:0005524">
    <property type="term" value="F:ATP binding"/>
    <property type="evidence" value="ECO:0007669"/>
    <property type="project" value="UniProtKB-UniRule"/>
</dbReference>
<feature type="binding site" evidence="8">
    <location>
        <position position="153"/>
    </location>
    <ligand>
        <name>deamido-NAD(+)</name>
        <dbReference type="ChEBI" id="CHEBI:58437"/>
        <note>ligand shared between two neighboring subunits</note>
    </ligand>
</feature>
<keyword evidence="2 8" id="KW-0436">Ligase</keyword>
<evidence type="ECO:0000256" key="10">
    <source>
        <dbReference type="RuleBase" id="RU003812"/>
    </source>
</evidence>
<feature type="binding site" description="in other chain" evidence="8">
    <location>
        <begin position="230"/>
        <end position="231"/>
    </location>
    <ligand>
        <name>deamido-NAD(+)</name>
        <dbReference type="ChEBI" id="CHEBI:58437"/>
        <note>ligand shared between two neighboring subunits</note>
    </ligand>
</feature>
<evidence type="ECO:0000256" key="2">
    <source>
        <dbReference type="ARBA" id="ARBA00022598"/>
    </source>
</evidence>
<evidence type="ECO:0000256" key="9">
    <source>
        <dbReference type="RuleBase" id="RU003811"/>
    </source>
</evidence>
<comment type="pathway">
    <text evidence="8">Cofactor biosynthesis; NAD(+) biosynthesis; NAD(+) from deamido-NAD(+) (ammonia route): step 1/1.</text>
</comment>
<evidence type="ECO:0000256" key="6">
    <source>
        <dbReference type="ARBA" id="ARBA00022842"/>
    </source>
</evidence>
<feature type="binding site" description="in other chain" evidence="8">
    <location>
        <position position="113"/>
    </location>
    <ligand>
        <name>deamido-NAD(+)</name>
        <dbReference type="ChEBI" id="CHEBI:58437"/>
        <note>ligand shared between two neighboring subunits</note>
    </ligand>
</feature>
<dbReference type="InterPro" id="IPR022926">
    <property type="entry name" value="NH(3)-dep_NAD(+)_synth"/>
</dbReference>
<organism evidence="13 14">
    <name type="scientific">Spiroplasma alleghenense</name>
    <dbReference type="NCBI Taxonomy" id="216931"/>
    <lineage>
        <taxon>Bacteria</taxon>
        <taxon>Bacillati</taxon>
        <taxon>Mycoplasmatota</taxon>
        <taxon>Mollicutes</taxon>
        <taxon>Entomoplasmatales</taxon>
        <taxon>Spiroplasmataceae</taxon>
        <taxon>Spiroplasma</taxon>
    </lineage>
</organism>
<dbReference type="InterPro" id="IPR022310">
    <property type="entry name" value="NAD/GMP_synthase"/>
</dbReference>
<evidence type="ECO:0000256" key="7">
    <source>
        <dbReference type="ARBA" id="ARBA00023027"/>
    </source>
</evidence>
<dbReference type="CDD" id="cd00553">
    <property type="entry name" value="NAD_synthase"/>
    <property type="match status" value="1"/>
</dbReference>
<keyword evidence="3 8" id="KW-0479">Metal-binding</keyword>
<dbReference type="SUPFAM" id="SSF52402">
    <property type="entry name" value="Adenine nucleotide alpha hydrolases-like"/>
    <property type="match status" value="1"/>
</dbReference>
<dbReference type="NCBIfam" id="TIGR00552">
    <property type="entry name" value="nadE"/>
    <property type="match status" value="1"/>
</dbReference>
<feature type="binding site" evidence="8">
    <location>
        <position position="184"/>
    </location>
    <ligand>
        <name>ATP</name>
        <dbReference type="ChEBI" id="CHEBI:30616"/>
    </ligand>
</feature>
<dbReference type="EC" id="6.3.1.5" evidence="8 10"/>
<name>A0A345Z390_9MOLU</name>
<evidence type="ECO:0000256" key="8">
    <source>
        <dbReference type="HAMAP-Rule" id="MF_00193"/>
    </source>
</evidence>
<keyword evidence="7 8" id="KW-0520">NAD</keyword>
<evidence type="ECO:0000256" key="3">
    <source>
        <dbReference type="ARBA" id="ARBA00022723"/>
    </source>
</evidence>
<evidence type="ECO:0000256" key="4">
    <source>
        <dbReference type="ARBA" id="ARBA00022741"/>
    </source>
</evidence>
<proteinExistence type="inferred from homology"/>
<comment type="catalytic activity">
    <reaction evidence="8 10">
        <text>deamido-NAD(+) + NH4(+) + ATP = AMP + diphosphate + NAD(+) + H(+)</text>
        <dbReference type="Rhea" id="RHEA:21188"/>
        <dbReference type="ChEBI" id="CHEBI:15378"/>
        <dbReference type="ChEBI" id="CHEBI:28938"/>
        <dbReference type="ChEBI" id="CHEBI:30616"/>
        <dbReference type="ChEBI" id="CHEBI:33019"/>
        <dbReference type="ChEBI" id="CHEBI:57540"/>
        <dbReference type="ChEBI" id="CHEBI:58437"/>
        <dbReference type="ChEBI" id="CHEBI:456215"/>
        <dbReference type="EC" id="6.3.1.5"/>
    </reaction>
</comment>
<feature type="binding site" evidence="8">
    <location>
        <position position="162"/>
    </location>
    <ligand>
        <name>ATP</name>
        <dbReference type="ChEBI" id="CHEBI:30616"/>
    </ligand>
</feature>
<dbReference type="InterPro" id="IPR014729">
    <property type="entry name" value="Rossmann-like_a/b/a_fold"/>
</dbReference>